<keyword evidence="3" id="KW-1185">Reference proteome</keyword>
<dbReference type="GeneID" id="3535785"/>
<dbReference type="PaxDb" id="353153-Q4CUU8"/>
<dbReference type="SMR" id="Q4CUU8"/>
<dbReference type="AlphaFoldDB" id="Q4CUU8"/>
<dbReference type="RefSeq" id="XP_805900.1">
    <property type="nucleotide sequence ID" value="XM_800807.1"/>
</dbReference>
<evidence type="ECO:0000313" key="2">
    <source>
        <dbReference type="EMBL" id="EAN84049.1"/>
    </source>
</evidence>
<feature type="compositionally biased region" description="Basic and acidic residues" evidence="1">
    <location>
        <begin position="178"/>
        <end position="197"/>
    </location>
</feature>
<dbReference type="KEGG" id="tcr:506907.30"/>
<name>Q4CUU8_TRYCC</name>
<dbReference type="EMBL" id="AAHK01001808">
    <property type="protein sequence ID" value="EAN84049.1"/>
    <property type="molecule type" value="Genomic_DNA"/>
</dbReference>
<evidence type="ECO:0000313" key="3">
    <source>
        <dbReference type="Proteomes" id="UP000002296"/>
    </source>
</evidence>
<feature type="region of interest" description="Disordered" evidence="1">
    <location>
        <begin position="1"/>
        <end position="107"/>
    </location>
</feature>
<organism evidence="2 3">
    <name type="scientific">Trypanosoma cruzi (strain CL Brener)</name>
    <dbReference type="NCBI Taxonomy" id="353153"/>
    <lineage>
        <taxon>Eukaryota</taxon>
        <taxon>Discoba</taxon>
        <taxon>Euglenozoa</taxon>
        <taxon>Kinetoplastea</taxon>
        <taxon>Metakinetoplastina</taxon>
        <taxon>Trypanosomatida</taxon>
        <taxon>Trypanosomatidae</taxon>
        <taxon>Trypanosoma</taxon>
        <taxon>Schizotrypanum</taxon>
    </lineage>
</organism>
<gene>
    <name evidence="2" type="ORF">Tc00.1047053506907.30</name>
</gene>
<dbReference type="InParanoid" id="Q4CUU8"/>
<evidence type="ECO:0000256" key="1">
    <source>
        <dbReference type="SAM" id="MobiDB-lite"/>
    </source>
</evidence>
<comment type="caution">
    <text evidence="2">The sequence shown here is derived from an EMBL/GenBank/DDBJ whole genome shotgun (WGS) entry which is preliminary data.</text>
</comment>
<dbReference type="OMA" id="CKAHRAL"/>
<dbReference type="Proteomes" id="UP000002296">
    <property type="component" value="Unassembled WGS sequence"/>
</dbReference>
<feature type="region of interest" description="Disordered" evidence="1">
    <location>
        <begin position="172"/>
        <end position="232"/>
    </location>
</feature>
<protein>
    <submittedName>
        <fullName evidence="2">Uncharacterized protein</fullName>
    </submittedName>
</protein>
<accession>Q4CUU8</accession>
<sequence>MHTYREGEEFNMDTVGTKPNTSHDDNATQHTRRVMFADEVEARLQSKNNHHSNGEDDGCTQQHVETATHAAVGHPPAEGETQCGKNEQKGRKGKNNRRQRRHGGHAKATAALVEAIELDEELEENSNQLLDDYAMLLEADENAKRLSVEVQQLREQEEVYKTHRALKAMRLNQAVAEQPRRHENTESGSSRDNHRAGTTDVACGDSTPLVERPPPPPADERDANISKAPPAASGFSKWATTLLAALTKYGTACRHHVWKLLFFFVLVFGRRLLLRSSPSACIPARHPSAPA</sequence>
<feature type="compositionally biased region" description="Basic residues" evidence="1">
    <location>
        <begin position="91"/>
        <end position="105"/>
    </location>
</feature>
<proteinExistence type="predicted"/>
<reference evidence="2 3" key="1">
    <citation type="journal article" date="2005" name="Science">
        <title>The genome sequence of Trypanosoma cruzi, etiologic agent of Chagas disease.</title>
        <authorList>
            <person name="El-Sayed N.M."/>
            <person name="Myler P.J."/>
            <person name="Bartholomeu D.C."/>
            <person name="Nilsson D."/>
            <person name="Aggarwal G."/>
            <person name="Tran A.N."/>
            <person name="Ghedin E."/>
            <person name="Worthey E.A."/>
            <person name="Delcher A.L."/>
            <person name="Blandin G."/>
            <person name="Westenberger S.J."/>
            <person name="Caler E."/>
            <person name="Cerqueira G.C."/>
            <person name="Branche C."/>
            <person name="Haas B."/>
            <person name="Anupama A."/>
            <person name="Arner E."/>
            <person name="Aslund L."/>
            <person name="Attipoe P."/>
            <person name="Bontempi E."/>
            <person name="Bringaud F."/>
            <person name="Burton P."/>
            <person name="Cadag E."/>
            <person name="Campbell D.A."/>
            <person name="Carrington M."/>
            <person name="Crabtree J."/>
            <person name="Darban H."/>
            <person name="da Silveira J.F."/>
            <person name="de Jong P."/>
            <person name="Edwards K."/>
            <person name="Englund P.T."/>
            <person name="Fazelina G."/>
            <person name="Feldblyum T."/>
            <person name="Ferella M."/>
            <person name="Frasch A.C."/>
            <person name="Gull K."/>
            <person name="Horn D."/>
            <person name="Hou L."/>
            <person name="Huang Y."/>
            <person name="Kindlund E."/>
            <person name="Klingbeil M."/>
            <person name="Kluge S."/>
            <person name="Koo H."/>
            <person name="Lacerda D."/>
            <person name="Levin M.J."/>
            <person name="Lorenzi H."/>
            <person name="Louie T."/>
            <person name="Machado C.R."/>
            <person name="McCulloch R."/>
            <person name="McKenna A."/>
            <person name="Mizuno Y."/>
            <person name="Mottram J.C."/>
            <person name="Nelson S."/>
            <person name="Ochaya S."/>
            <person name="Osoegawa K."/>
            <person name="Pai G."/>
            <person name="Parsons M."/>
            <person name="Pentony M."/>
            <person name="Pettersson U."/>
            <person name="Pop M."/>
            <person name="Ramirez J.L."/>
            <person name="Rinta J."/>
            <person name="Robertson L."/>
            <person name="Salzberg S.L."/>
            <person name="Sanchez D.O."/>
            <person name="Seyler A."/>
            <person name="Sharma R."/>
            <person name="Shetty J."/>
            <person name="Simpson A.J."/>
            <person name="Sisk E."/>
            <person name="Tammi M.T."/>
            <person name="Tarleton R."/>
            <person name="Teixeira S."/>
            <person name="Van Aken S."/>
            <person name="Vogt C."/>
            <person name="Ward P.N."/>
            <person name="Wickstead B."/>
            <person name="Wortman J."/>
            <person name="White O."/>
            <person name="Fraser C.M."/>
            <person name="Stuart K.D."/>
            <person name="Andersson B."/>
        </authorList>
    </citation>
    <scope>NUCLEOTIDE SEQUENCE [LARGE SCALE GENOMIC DNA]</scope>
    <source>
        <strain evidence="2 3">CL Brener</strain>
    </source>
</reference>